<dbReference type="Proteomes" id="UP001140091">
    <property type="component" value="Unassembled WGS sequence"/>
</dbReference>
<dbReference type="PANTHER" id="PTHR10039:SF14">
    <property type="entry name" value="NACHT DOMAIN-CONTAINING PROTEIN"/>
    <property type="match status" value="1"/>
</dbReference>
<keyword evidence="1" id="KW-0677">Repeat</keyword>
<dbReference type="InterPro" id="IPR027417">
    <property type="entry name" value="P-loop_NTPase"/>
</dbReference>
<accession>A0A9W8JBA1</accession>
<evidence type="ECO:0000256" key="1">
    <source>
        <dbReference type="ARBA" id="ARBA00022737"/>
    </source>
</evidence>
<dbReference type="PANTHER" id="PTHR10039">
    <property type="entry name" value="AMELOGENIN"/>
    <property type="match status" value="1"/>
</dbReference>
<reference evidence="3" key="1">
    <citation type="submission" date="2022-06" db="EMBL/GenBank/DDBJ databases">
        <title>Genome Sequence of Candolleomyces eurysporus.</title>
        <authorList>
            <person name="Buettner E."/>
        </authorList>
    </citation>
    <scope>NUCLEOTIDE SEQUENCE</scope>
    <source>
        <strain evidence="3">VTCC 930004</strain>
    </source>
</reference>
<dbReference type="Gene3D" id="3.40.50.300">
    <property type="entry name" value="P-loop containing nucleotide triphosphate hydrolases"/>
    <property type="match status" value="1"/>
</dbReference>
<dbReference type="Pfam" id="PF24883">
    <property type="entry name" value="NPHP3_N"/>
    <property type="match status" value="1"/>
</dbReference>
<comment type="caution">
    <text evidence="3">The sequence shown here is derived from an EMBL/GenBank/DDBJ whole genome shotgun (WGS) entry which is preliminary data.</text>
</comment>
<evidence type="ECO:0000313" key="4">
    <source>
        <dbReference type="Proteomes" id="UP001140091"/>
    </source>
</evidence>
<evidence type="ECO:0000259" key="2">
    <source>
        <dbReference type="PROSITE" id="PS50837"/>
    </source>
</evidence>
<dbReference type="EMBL" id="JANBPK010000856">
    <property type="protein sequence ID" value="KAJ2929863.1"/>
    <property type="molecule type" value="Genomic_DNA"/>
</dbReference>
<feature type="domain" description="NACHT" evidence="2">
    <location>
        <begin position="88"/>
        <end position="259"/>
    </location>
</feature>
<dbReference type="InterPro" id="IPR056884">
    <property type="entry name" value="NPHP3-like_N"/>
</dbReference>
<dbReference type="SUPFAM" id="SSF52540">
    <property type="entry name" value="P-loop containing nucleoside triphosphate hydrolases"/>
    <property type="match status" value="1"/>
</dbReference>
<dbReference type="InterPro" id="IPR007111">
    <property type="entry name" value="NACHT_NTPase"/>
</dbReference>
<feature type="non-terminal residue" evidence="3">
    <location>
        <position position="1"/>
    </location>
</feature>
<dbReference type="AlphaFoldDB" id="A0A9W8JBA1"/>
<name>A0A9W8JBA1_9AGAR</name>
<dbReference type="PROSITE" id="PS50837">
    <property type="entry name" value="NACHT"/>
    <property type="match status" value="1"/>
</dbReference>
<protein>
    <recommendedName>
        <fullName evidence="2">NACHT domain-containing protein</fullName>
    </recommendedName>
</protein>
<dbReference type="OrthoDB" id="5967843at2759"/>
<proteinExistence type="predicted"/>
<gene>
    <name evidence="3" type="ORF">H1R20_g7229</name>
</gene>
<keyword evidence="4" id="KW-1185">Reference proteome</keyword>
<sequence length="486" mass="54213">MSYFHGANGVTIEGDVTTINAKNYIHHTAGSSSNNSIEKLRDHIAAGAMHDSAERCDAPKCHPETRVAVQDEIVSWILHGDDAEEPKKVLWVTGPAGGGKTAIMGSTADTCHKKGLLACAFFFSSFAGTVDRRTKRCFVATLAYQLVQHDALRDVGERILSRVERNPAIFERQLEVQLDQLLLQPLRESMKAPDSSTWPKVIVVDGLDECEAEQYGDAPLSPQAAALAKEADQTEILRALLKAANDPSFPFRIIIASRPEHAIQSFFTDVASHTTRRIFLDEKYNPDADMTLFLESKFADIRRRYQLPASWPPENDKQTLVRNASGQFIYVATVIRFIEGLSAPPPQILNQVLRLAGIDASNNPFAPLDALYTHILNSSPNPLLAAQWVYLIFTTLFLAPPDNPLSARFIQLFLESSPGEASYVFRGLNSLVYIPPTDDHTSPYSLFHKSLTDFLNDRSRSGSLYVDYLHVRELYHIRYLQIWKGG</sequence>
<evidence type="ECO:0000313" key="3">
    <source>
        <dbReference type="EMBL" id="KAJ2929863.1"/>
    </source>
</evidence>
<organism evidence="3 4">
    <name type="scientific">Candolleomyces eurysporus</name>
    <dbReference type="NCBI Taxonomy" id="2828524"/>
    <lineage>
        <taxon>Eukaryota</taxon>
        <taxon>Fungi</taxon>
        <taxon>Dikarya</taxon>
        <taxon>Basidiomycota</taxon>
        <taxon>Agaricomycotina</taxon>
        <taxon>Agaricomycetes</taxon>
        <taxon>Agaricomycetidae</taxon>
        <taxon>Agaricales</taxon>
        <taxon>Agaricineae</taxon>
        <taxon>Psathyrellaceae</taxon>
        <taxon>Candolleomyces</taxon>
    </lineage>
</organism>